<proteinExistence type="predicted"/>
<comment type="caution">
    <text evidence="1">The sequence shown here is derived from an EMBL/GenBank/DDBJ whole genome shotgun (WGS) entry which is preliminary data.</text>
</comment>
<organism evidence="1 2">
    <name type="scientific">Brassica cretica</name>
    <name type="common">Mustard</name>
    <dbReference type="NCBI Taxonomy" id="69181"/>
    <lineage>
        <taxon>Eukaryota</taxon>
        <taxon>Viridiplantae</taxon>
        <taxon>Streptophyta</taxon>
        <taxon>Embryophyta</taxon>
        <taxon>Tracheophyta</taxon>
        <taxon>Spermatophyta</taxon>
        <taxon>Magnoliopsida</taxon>
        <taxon>eudicotyledons</taxon>
        <taxon>Gunneridae</taxon>
        <taxon>Pentapetalae</taxon>
        <taxon>rosids</taxon>
        <taxon>malvids</taxon>
        <taxon>Brassicales</taxon>
        <taxon>Brassicaceae</taxon>
        <taxon>Brassiceae</taxon>
        <taxon>Brassica</taxon>
    </lineage>
</organism>
<evidence type="ECO:0000313" key="1">
    <source>
        <dbReference type="EMBL" id="KAF3504668.1"/>
    </source>
</evidence>
<name>A0A8S9NTA5_BRACR</name>
<protein>
    <submittedName>
        <fullName evidence="1">Uncharacterized protein</fullName>
    </submittedName>
</protein>
<gene>
    <name evidence="1" type="ORF">F2Q69_00041242</name>
</gene>
<dbReference type="Proteomes" id="UP000712600">
    <property type="component" value="Unassembled WGS sequence"/>
</dbReference>
<dbReference type="AlphaFoldDB" id="A0A8S9NTA5"/>
<accession>A0A8S9NTA5</accession>
<reference evidence="1" key="1">
    <citation type="submission" date="2019-12" db="EMBL/GenBank/DDBJ databases">
        <title>Genome sequencing and annotation of Brassica cretica.</title>
        <authorList>
            <person name="Studholme D.J."/>
            <person name="Sarris P."/>
        </authorList>
    </citation>
    <scope>NUCLEOTIDE SEQUENCE</scope>
    <source>
        <strain evidence="1">PFS-109/04</strain>
        <tissue evidence="1">Leaf</tissue>
    </source>
</reference>
<sequence length="109" mass="11803">MVKKASPPQREIPRVVNPSSGRRVGCAGGFSSSLSLLCSLLSHAPSSKPGRYAGYSDAGGVLRSWFLTEMTDLLGVAARLWRDCGEKSRRLGSKVSADLIFSLQNMRLF</sequence>
<dbReference type="EMBL" id="QGKX02001621">
    <property type="protein sequence ID" value="KAF3504668.1"/>
    <property type="molecule type" value="Genomic_DNA"/>
</dbReference>
<evidence type="ECO:0000313" key="2">
    <source>
        <dbReference type="Proteomes" id="UP000712600"/>
    </source>
</evidence>